<dbReference type="SUPFAM" id="SSF56762">
    <property type="entry name" value="HydB/Nqo4-like"/>
    <property type="match status" value="1"/>
</dbReference>
<organism evidence="1 2">
    <name type="scientific">Vibrio halioticoli NBRC 102217</name>
    <dbReference type="NCBI Taxonomy" id="1219072"/>
    <lineage>
        <taxon>Bacteria</taxon>
        <taxon>Pseudomonadati</taxon>
        <taxon>Pseudomonadota</taxon>
        <taxon>Gammaproteobacteria</taxon>
        <taxon>Vibrionales</taxon>
        <taxon>Vibrionaceae</taxon>
        <taxon>Vibrio</taxon>
    </lineage>
</organism>
<dbReference type="eggNOG" id="ENOG503445J">
    <property type="taxonomic scope" value="Bacteria"/>
</dbReference>
<proteinExistence type="predicted"/>
<gene>
    <name evidence="1" type="ORF">VHA01S_024_00050</name>
</gene>
<protein>
    <submittedName>
        <fullName evidence="1">Uncharacterized protein</fullName>
    </submittedName>
</protein>
<dbReference type="AlphaFoldDB" id="V5FIF6"/>
<sequence>MPSATLKLQHVNGIITHCEPKINYPNIDAILRQQSANMVQKRLNLIYQQCGQAHNSAFFHAQGYRASIMQQQAQNQALALEKIQELGWQLWRIHQHFFGLQLVNHKSVMISKTQAQDNALLSQCRTQLMSFKSQMATDCWHDNSQAKPIAIDWPIEQLTLWDKHIYRPLRNALTTQAWASLLCTPQLILTQFESGPSVRQGQQNPNLIDRIDALWLELQQARLELNTPTAYAPTQRKDGTVDAVRGALRHHITWQQDKVEQYQIEVPTVGIIHSFSRSVIGLNLSTIGKDLSILSLWVLSHFPCMEVSLELSEAQSNCTTKAHTPLNKVAHSSSHCNKKFSGK</sequence>
<reference evidence="1 2" key="1">
    <citation type="submission" date="2013-10" db="EMBL/GenBank/DDBJ databases">
        <authorList>
            <person name="Ichikawa N."/>
            <person name="Kimura A."/>
            <person name="Ohji S."/>
            <person name="Hosoyama A."/>
            <person name="Fujita N."/>
        </authorList>
    </citation>
    <scope>NUCLEOTIDE SEQUENCE [LARGE SCALE GENOMIC DNA]</scope>
    <source>
        <strain evidence="1 2">NBRC 102217</strain>
    </source>
</reference>
<dbReference type="EMBL" id="BAUJ01000024">
    <property type="protein sequence ID" value="GAD89611.1"/>
    <property type="molecule type" value="Genomic_DNA"/>
</dbReference>
<keyword evidence="2" id="KW-1185">Reference proteome</keyword>
<evidence type="ECO:0000313" key="1">
    <source>
        <dbReference type="EMBL" id="GAD89611.1"/>
    </source>
</evidence>
<dbReference type="InterPro" id="IPR029014">
    <property type="entry name" value="NiFe-Hase_large"/>
</dbReference>
<dbReference type="Gene3D" id="1.10.645.10">
    <property type="entry name" value="Cytochrome-c3 Hydrogenase, chain B"/>
    <property type="match status" value="1"/>
</dbReference>
<dbReference type="OrthoDB" id="6400457at2"/>
<evidence type="ECO:0000313" key="2">
    <source>
        <dbReference type="Proteomes" id="UP000017800"/>
    </source>
</evidence>
<comment type="caution">
    <text evidence="1">The sequence shown here is derived from an EMBL/GenBank/DDBJ whole genome shotgun (WGS) entry which is preliminary data.</text>
</comment>
<name>V5FIF6_9VIBR</name>
<dbReference type="RefSeq" id="WP_023403975.1">
    <property type="nucleotide sequence ID" value="NZ_BAUJ01000024.1"/>
</dbReference>
<accession>V5FIF6</accession>
<dbReference type="Proteomes" id="UP000017800">
    <property type="component" value="Unassembled WGS sequence"/>
</dbReference>
<reference evidence="1 2" key="2">
    <citation type="submission" date="2013-11" db="EMBL/GenBank/DDBJ databases">
        <title>Whole genome shotgun sequence of Vibrio halioticoli NBRC 102217.</title>
        <authorList>
            <person name="Isaki S."/>
            <person name="Kimura A."/>
            <person name="Ohji S."/>
            <person name="Hosoyama A."/>
            <person name="Fujita N."/>
            <person name="Hashimoto M."/>
            <person name="Hosoyama Y."/>
            <person name="Yamazoe A."/>
        </authorList>
    </citation>
    <scope>NUCLEOTIDE SEQUENCE [LARGE SCALE GENOMIC DNA]</scope>
    <source>
        <strain evidence="1 2">NBRC 102217</strain>
    </source>
</reference>